<dbReference type="Gene3D" id="2.40.30.170">
    <property type="match status" value="1"/>
</dbReference>
<proteinExistence type="predicted"/>
<dbReference type="InterPro" id="IPR050739">
    <property type="entry name" value="MFP"/>
</dbReference>
<dbReference type="PANTHER" id="PTHR30386:SF19">
    <property type="entry name" value="MULTIDRUG EXPORT PROTEIN EMRA-RELATED"/>
    <property type="match status" value="1"/>
</dbReference>
<dbReference type="Gene3D" id="1.10.287.470">
    <property type="entry name" value="Helix hairpin bin"/>
    <property type="match status" value="1"/>
</dbReference>
<evidence type="ECO:0000256" key="7">
    <source>
        <dbReference type="ARBA" id="ARBA00023136"/>
    </source>
</evidence>
<keyword evidence="8" id="KW-0175">Coiled coil</keyword>
<keyword evidence="12" id="KW-1185">Reference proteome</keyword>
<dbReference type="EMBL" id="CAJQYY010000050">
    <property type="protein sequence ID" value="CAG4925659.1"/>
    <property type="molecule type" value="Genomic_DNA"/>
</dbReference>
<dbReference type="Pfam" id="PF25885">
    <property type="entry name" value="HH_EMRA"/>
    <property type="match status" value="1"/>
</dbReference>
<dbReference type="InterPro" id="IPR005694">
    <property type="entry name" value="MFP_proteobact"/>
</dbReference>
<keyword evidence="6 9" id="KW-1133">Transmembrane helix</keyword>
<evidence type="ECO:0000256" key="9">
    <source>
        <dbReference type="SAM" id="Phobius"/>
    </source>
</evidence>
<evidence type="ECO:0000256" key="4">
    <source>
        <dbReference type="ARBA" id="ARBA00022519"/>
    </source>
</evidence>
<keyword evidence="4" id="KW-0997">Cell inner membrane</keyword>
<dbReference type="PANTHER" id="PTHR30386">
    <property type="entry name" value="MEMBRANE FUSION SUBUNIT OF EMRAB-TOLC MULTIDRUG EFFLUX PUMP"/>
    <property type="match status" value="1"/>
</dbReference>
<evidence type="ECO:0000256" key="2">
    <source>
        <dbReference type="ARBA" id="ARBA00022448"/>
    </source>
</evidence>
<comment type="subcellular location">
    <subcellularLocation>
        <location evidence="1">Cell envelope</location>
    </subcellularLocation>
</comment>
<feature type="coiled-coil region" evidence="8">
    <location>
        <begin position="159"/>
        <end position="186"/>
    </location>
</feature>
<evidence type="ECO:0000313" key="11">
    <source>
        <dbReference type="EMBL" id="CAG4925659.1"/>
    </source>
</evidence>
<evidence type="ECO:0000313" key="12">
    <source>
        <dbReference type="Proteomes" id="UP000789752"/>
    </source>
</evidence>
<dbReference type="Gene3D" id="2.40.50.100">
    <property type="match status" value="1"/>
</dbReference>
<dbReference type="SUPFAM" id="SSF111369">
    <property type="entry name" value="HlyD-like secretion proteins"/>
    <property type="match status" value="2"/>
</dbReference>
<evidence type="ECO:0000256" key="8">
    <source>
        <dbReference type="SAM" id="Coils"/>
    </source>
</evidence>
<evidence type="ECO:0000256" key="6">
    <source>
        <dbReference type="ARBA" id="ARBA00022989"/>
    </source>
</evidence>
<feature type="transmembrane region" description="Helical" evidence="9">
    <location>
        <begin position="22"/>
        <end position="43"/>
    </location>
</feature>
<dbReference type="RefSeq" id="WP_228983936.1">
    <property type="nucleotide sequence ID" value="NZ_CAJQYY010000050.1"/>
</dbReference>
<evidence type="ECO:0000256" key="1">
    <source>
        <dbReference type="ARBA" id="ARBA00004196"/>
    </source>
</evidence>
<reference evidence="11 12" key="1">
    <citation type="submission" date="2021-04" db="EMBL/GenBank/DDBJ databases">
        <authorList>
            <person name="Vanwijnsberghe S."/>
        </authorList>
    </citation>
    <scope>NUCLEOTIDE SEQUENCE [LARGE SCALE GENOMIC DNA]</scope>
    <source>
        <strain evidence="11 12">LMG 32171</strain>
    </source>
</reference>
<evidence type="ECO:0000256" key="3">
    <source>
        <dbReference type="ARBA" id="ARBA00022475"/>
    </source>
</evidence>
<organism evidence="11 12">
    <name type="scientific">Paraburkholderia gardini</name>
    <dbReference type="NCBI Taxonomy" id="2823469"/>
    <lineage>
        <taxon>Bacteria</taxon>
        <taxon>Pseudomonadati</taxon>
        <taxon>Pseudomonadota</taxon>
        <taxon>Betaproteobacteria</taxon>
        <taxon>Burkholderiales</taxon>
        <taxon>Burkholderiaceae</taxon>
        <taxon>Paraburkholderia</taxon>
    </lineage>
</organism>
<feature type="domain" description="Multidrug export protein EmrA/FarA alpha-helical hairpin" evidence="10">
    <location>
        <begin position="95"/>
        <end position="214"/>
    </location>
</feature>
<keyword evidence="2" id="KW-0813">Transport</keyword>
<evidence type="ECO:0000256" key="5">
    <source>
        <dbReference type="ARBA" id="ARBA00022692"/>
    </source>
</evidence>
<keyword evidence="5 9" id="KW-0812">Transmembrane</keyword>
<accession>A0ABM8UB78</accession>
<name>A0ABM8UB78_9BURK</name>
<protein>
    <submittedName>
        <fullName evidence="11">Multidrug export protein EmrA</fullName>
    </submittedName>
</protein>
<dbReference type="NCBIfam" id="TIGR00998">
    <property type="entry name" value="8a0101"/>
    <property type="match status" value="1"/>
</dbReference>
<dbReference type="InterPro" id="IPR058633">
    <property type="entry name" value="EmrA/FarA_HH"/>
</dbReference>
<keyword evidence="3" id="KW-1003">Cell membrane</keyword>
<dbReference type="Proteomes" id="UP000789752">
    <property type="component" value="Unassembled WGS sequence"/>
</dbReference>
<gene>
    <name evidence="11" type="primary">emrA_3</name>
    <name evidence="11" type="ORF">R54767_05217</name>
</gene>
<sequence>MSTPQQPAPGTQPANNGKRRRMMTLLVIVILIAAIAYGLYYFLVARFHEDTDDAYVNGNVVQITPQVTGTVVSVNADDTQTVKAGDPVVVLDPADSRVALESAEANLAQVVRQVRGLFADDSQYLAQVAVRQSDLSRAQDDLKRRMTVAQTGAVSQEEISHARDAVKSAQAALDAAQQQLAANRALTANTTVANHPNVQAAAAKVRDAYLNNARNTLPAPVTGYVAKRSVQVGQRVSPGTPLMAIVPLNSVWVDANFKEVQLTHMRIGQPVELTADVYGSGVTFHGKVVGFSAGTGSAFSLLPAQNATGNWIKVVQRLPVRIALDPQELAAHPLRIGLSMQADVNIKNENGDQLGHAPNTVYQTNVFDRYGDQADAEIARIIAANAGPNGGQYSGAQAAGRGAKGAAKLM</sequence>
<keyword evidence="7 9" id="KW-0472">Membrane</keyword>
<comment type="caution">
    <text evidence="11">The sequence shown here is derived from an EMBL/GenBank/DDBJ whole genome shotgun (WGS) entry which is preliminary data.</text>
</comment>
<evidence type="ECO:0000259" key="10">
    <source>
        <dbReference type="Pfam" id="PF25885"/>
    </source>
</evidence>